<dbReference type="AlphaFoldDB" id="A0A0C1JSL1"/>
<sequence>MNKAQLEKKIAYLEFVHDQLETELVYVDSLLKSVGFPHGLASAKEVALELLQNAEAENEKGHEI</sequence>
<evidence type="ECO:0008006" key="4">
    <source>
        <dbReference type="Google" id="ProtNLM"/>
    </source>
</evidence>
<feature type="coiled-coil region" evidence="1">
    <location>
        <begin position="3"/>
        <end position="60"/>
    </location>
</feature>
<reference evidence="2 3" key="1">
    <citation type="journal article" date="2014" name="Mol. Biol. Evol.">
        <title>Massive expansion of Ubiquitination-related gene families within the Chlamydiae.</title>
        <authorList>
            <person name="Domman D."/>
            <person name="Collingro A."/>
            <person name="Lagkouvardos I."/>
            <person name="Gehre L."/>
            <person name="Weinmaier T."/>
            <person name="Rattei T."/>
            <person name="Subtil A."/>
            <person name="Horn M."/>
        </authorList>
    </citation>
    <scope>NUCLEOTIDE SEQUENCE [LARGE SCALE GENOMIC DNA]</scope>
    <source>
        <strain evidence="2 3">EI2</strain>
    </source>
</reference>
<keyword evidence="1" id="KW-0175">Coiled coil</keyword>
<gene>
    <name evidence="2" type="ORF">DB44_BF00160</name>
</gene>
<proteinExistence type="predicted"/>
<protein>
    <recommendedName>
        <fullName evidence="4">Phage protein</fullName>
    </recommendedName>
</protein>
<evidence type="ECO:0000256" key="1">
    <source>
        <dbReference type="SAM" id="Coils"/>
    </source>
</evidence>
<accession>A0A0C1JSL1</accession>
<comment type="caution">
    <text evidence="2">The sequence shown here is derived from an EMBL/GenBank/DDBJ whole genome shotgun (WGS) entry which is preliminary data.</text>
</comment>
<evidence type="ECO:0000313" key="3">
    <source>
        <dbReference type="Proteomes" id="UP000031465"/>
    </source>
</evidence>
<organism evidence="2 3">
    <name type="scientific">Candidatus Protochlamydia amoebophila</name>
    <dbReference type="NCBI Taxonomy" id="362787"/>
    <lineage>
        <taxon>Bacteria</taxon>
        <taxon>Pseudomonadati</taxon>
        <taxon>Chlamydiota</taxon>
        <taxon>Chlamydiia</taxon>
        <taxon>Parachlamydiales</taxon>
        <taxon>Parachlamydiaceae</taxon>
        <taxon>Candidatus Protochlamydia</taxon>
    </lineage>
</organism>
<name>A0A0C1JSL1_9BACT</name>
<evidence type="ECO:0000313" key="2">
    <source>
        <dbReference type="EMBL" id="KIC73491.1"/>
    </source>
</evidence>
<dbReference type="EMBL" id="JSAN01000029">
    <property type="protein sequence ID" value="KIC73491.1"/>
    <property type="molecule type" value="Genomic_DNA"/>
</dbReference>
<dbReference type="Proteomes" id="UP000031465">
    <property type="component" value="Unassembled WGS sequence"/>
</dbReference>
<dbReference type="RefSeq" id="WP_042281110.1">
    <property type="nucleotide sequence ID" value="NZ_JAEMUB010000035.1"/>
</dbReference>
<dbReference type="PATRIC" id="fig|362787.3.peg.405"/>